<dbReference type="EMBL" id="DXCM01000025">
    <property type="protein sequence ID" value="HIY92053.1"/>
    <property type="molecule type" value="Genomic_DNA"/>
</dbReference>
<name>A0A9D1ZME3_9LACO</name>
<reference evidence="1" key="1">
    <citation type="journal article" date="2021" name="PeerJ">
        <title>Extensive microbial diversity within the chicken gut microbiome revealed by metagenomics and culture.</title>
        <authorList>
            <person name="Gilroy R."/>
            <person name="Ravi A."/>
            <person name="Getino M."/>
            <person name="Pursley I."/>
            <person name="Horton D.L."/>
            <person name="Alikhan N.F."/>
            <person name="Baker D."/>
            <person name="Gharbi K."/>
            <person name="Hall N."/>
            <person name="Watson M."/>
            <person name="Adriaenssens E.M."/>
            <person name="Foster-Nyarko E."/>
            <person name="Jarju S."/>
            <person name="Secka A."/>
            <person name="Antonio M."/>
            <person name="Oren A."/>
            <person name="Chaudhuri R.R."/>
            <person name="La Ragione R."/>
            <person name="Hildebrand F."/>
            <person name="Pallen M.J."/>
        </authorList>
    </citation>
    <scope>NUCLEOTIDE SEQUENCE</scope>
    <source>
        <strain evidence="1">3204</strain>
    </source>
</reference>
<comment type="caution">
    <text evidence="1">The sequence shown here is derived from an EMBL/GenBank/DDBJ whole genome shotgun (WGS) entry which is preliminary data.</text>
</comment>
<evidence type="ECO:0000313" key="1">
    <source>
        <dbReference type="EMBL" id="HIY92053.1"/>
    </source>
</evidence>
<organism evidence="1 2">
    <name type="scientific">Candidatus Companilactobacillus pullicola</name>
    <dbReference type="NCBI Taxonomy" id="2838523"/>
    <lineage>
        <taxon>Bacteria</taxon>
        <taxon>Bacillati</taxon>
        <taxon>Bacillota</taxon>
        <taxon>Bacilli</taxon>
        <taxon>Lactobacillales</taxon>
        <taxon>Lactobacillaceae</taxon>
        <taxon>Companilactobacillus</taxon>
    </lineage>
</organism>
<proteinExistence type="predicted"/>
<dbReference type="Proteomes" id="UP000824013">
    <property type="component" value="Unassembled WGS sequence"/>
</dbReference>
<evidence type="ECO:0000313" key="2">
    <source>
        <dbReference type="Proteomes" id="UP000824013"/>
    </source>
</evidence>
<reference evidence="1" key="2">
    <citation type="submission" date="2021-04" db="EMBL/GenBank/DDBJ databases">
        <authorList>
            <person name="Gilroy R."/>
        </authorList>
    </citation>
    <scope>NUCLEOTIDE SEQUENCE</scope>
    <source>
        <strain evidence="1">3204</strain>
    </source>
</reference>
<sequence>MKRFLIPDYTDDDLKRFFSPEDCVEILKHMGYRIKDKGANSKMDRLLDHLPEYNKMFVNEIKRIVTEGNRKSKKNQENIAYTFLENFYRIPGLPFGYYLASDGVCVFGPMFQNGHVKIVYNSQTTWNAIEENFPAFKKYVREKKINYSLLKYKDKEQNCEWMQNEFALAPILNQICINIGFTMYYQSQQETNPELSDKMVNEDVETINQLWN</sequence>
<gene>
    <name evidence="1" type="ORF">H9820_03795</name>
</gene>
<dbReference type="AlphaFoldDB" id="A0A9D1ZME3"/>
<accession>A0A9D1ZME3</accession>
<protein>
    <submittedName>
        <fullName evidence="1">Uncharacterized protein</fullName>
    </submittedName>
</protein>